<keyword evidence="1 5" id="KW-0430">Lectin</keyword>
<gene>
    <name evidence="5 7 8" type="ORF">SRAE_1000241400</name>
</gene>
<dbReference type="CDD" id="cd00037">
    <property type="entry name" value="CLECT"/>
    <property type="match status" value="1"/>
</dbReference>
<feature type="domain" description="C-type lectin" evidence="4">
    <location>
        <begin position="33"/>
        <end position="164"/>
    </location>
</feature>
<dbReference type="GeneID" id="36376524"/>
<dbReference type="CTD" id="36376524"/>
<dbReference type="InterPro" id="IPR001304">
    <property type="entry name" value="C-type_lectin-like"/>
</dbReference>
<keyword evidence="6" id="KW-1185">Reference proteome</keyword>
<evidence type="ECO:0000256" key="3">
    <source>
        <dbReference type="SAM" id="SignalP"/>
    </source>
</evidence>
<dbReference type="OMA" id="CYWIETE"/>
<dbReference type="Pfam" id="PF00059">
    <property type="entry name" value="Lectin_C"/>
    <property type="match status" value="1"/>
</dbReference>
<evidence type="ECO:0000313" key="7">
    <source>
        <dbReference type="WBParaSite" id="SRAE_1000241400.1"/>
    </source>
</evidence>
<evidence type="ECO:0000259" key="4">
    <source>
        <dbReference type="PROSITE" id="PS50041"/>
    </source>
</evidence>
<dbReference type="STRING" id="34506.A0A090MWR8"/>
<dbReference type="WormBase" id="SRAE_1000241400">
    <property type="protein sequence ID" value="SRP09449"/>
    <property type="gene ID" value="WBGene00259029"/>
</dbReference>
<keyword evidence="2" id="KW-1015">Disulfide bond</keyword>
<dbReference type="PANTHER" id="PTHR46746:SF9">
    <property type="entry name" value="CD209 ANTIGEN-LIKE PROTEIN C-LIKE"/>
    <property type="match status" value="1"/>
</dbReference>
<evidence type="ECO:0000256" key="2">
    <source>
        <dbReference type="ARBA" id="ARBA00023157"/>
    </source>
</evidence>
<dbReference type="SMART" id="SM00034">
    <property type="entry name" value="CLECT"/>
    <property type="match status" value="1"/>
</dbReference>
<reference evidence="5 6" key="1">
    <citation type="submission" date="2014-09" db="EMBL/GenBank/DDBJ databases">
        <authorList>
            <person name="Martin A.A."/>
        </authorList>
    </citation>
    <scope>NUCLEOTIDE SEQUENCE</scope>
    <source>
        <strain evidence="6">ED321</strain>
        <strain evidence="5">ED321 Heterogonic</strain>
    </source>
</reference>
<feature type="chain" id="PRO_5015031316" evidence="3">
    <location>
        <begin position="21"/>
        <end position="175"/>
    </location>
</feature>
<name>A0A090MWR8_STRRB</name>
<dbReference type="WBParaSite" id="SRAE_1000241400.1">
    <property type="protein sequence ID" value="SRAE_1000241400.1"/>
    <property type="gene ID" value="WBGene00259029"/>
</dbReference>
<evidence type="ECO:0000313" key="5">
    <source>
        <dbReference type="EMBL" id="CEF64159.1"/>
    </source>
</evidence>
<dbReference type="Proteomes" id="UP000035682">
    <property type="component" value="Unplaced"/>
</dbReference>
<evidence type="ECO:0000313" key="6">
    <source>
        <dbReference type="Proteomes" id="UP000035682"/>
    </source>
</evidence>
<feature type="signal peptide" evidence="3">
    <location>
        <begin position="1"/>
        <end position="20"/>
    </location>
</feature>
<proteinExistence type="predicted"/>
<dbReference type="OrthoDB" id="6337382at2759"/>
<dbReference type="Gene3D" id="3.10.100.10">
    <property type="entry name" value="Mannose-Binding Protein A, subunit A"/>
    <property type="match status" value="1"/>
</dbReference>
<dbReference type="GO" id="GO:0030246">
    <property type="term" value="F:carbohydrate binding"/>
    <property type="evidence" value="ECO:0007669"/>
    <property type="project" value="UniProtKB-KW"/>
</dbReference>
<evidence type="ECO:0000313" key="8">
    <source>
        <dbReference type="WormBase" id="SRAE_1000241400"/>
    </source>
</evidence>
<organism evidence="5">
    <name type="scientific">Strongyloides ratti</name>
    <name type="common">Parasitic roundworm</name>
    <dbReference type="NCBI Taxonomy" id="34506"/>
    <lineage>
        <taxon>Eukaryota</taxon>
        <taxon>Metazoa</taxon>
        <taxon>Ecdysozoa</taxon>
        <taxon>Nematoda</taxon>
        <taxon>Chromadorea</taxon>
        <taxon>Rhabditida</taxon>
        <taxon>Tylenchina</taxon>
        <taxon>Panagrolaimomorpha</taxon>
        <taxon>Strongyloidoidea</taxon>
        <taxon>Strongyloididae</taxon>
        <taxon>Strongyloides</taxon>
    </lineage>
</organism>
<dbReference type="InterPro" id="IPR051379">
    <property type="entry name" value="C-type_Lectin_Receptor_IMM"/>
</dbReference>
<sequence>MLLLRFFINILCILITITLQRKLNCCPKGWINNEESCYYVIRHQLDFNTAEHYCASKHSILVEVESIDEWNLIRQLPPTDRYFWIGIRDSSYDNNIITSARGSILTIQQLTYLPWLVKKKNNIQKRDNGWSSLSKCAAYFNVINVNAGYIYFYNCNLNFFAICERNVTKFGFHSI</sequence>
<reference evidence="7" key="2">
    <citation type="submission" date="2020-12" db="UniProtKB">
        <authorList>
            <consortium name="WormBaseParasite"/>
        </authorList>
    </citation>
    <scope>IDENTIFICATION</scope>
</reference>
<dbReference type="PANTHER" id="PTHR46746">
    <property type="entry name" value="KILLER CELL LECTIN-LIKE RECEPTOR SUBFAMILY F MEMBER 2"/>
    <property type="match status" value="1"/>
</dbReference>
<dbReference type="InterPro" id="IPR016187">
    <property type="entry name" value="CTDL_fold"/>
</dbReference>
<keyword evidence="3" id="KW-0732">Signal</keyword>
<dbReference type="EMBL" id="LN609528">
    <property type="protein sequence ID" value="CEF64159.1"/>
    <property type="molecule type" value="Genomic_DNA"/>
</dbReference>
<evidence type="ECO:0000256" key="1">
    <source>
        <dbReference type="ARBA" id="ARBA00022734"/>
    </source>
</evidence>
<dbReference type="SUPFAM" id="SSF56436">
    <property type="entry name" value="C-type lectin-like"/>
    <property type="match status" value="1"/>
</dbReference>
<accession>A0A090MWR8</accession>
<dbReference type="PROSITE" id="PS50041">
    <property type="entry name" value="C_TYPE_LECTIN_2"/>
    <property type="match status" value="1"/>
</dbReference>
<protein>
    <submittedName>
        <fullName evidence="5 7">C-type lectin domain and C-type lectin-like domain and C-type lectin fold domain-containing protein</fullName>
    </submittedName>
</protein>
<dbReference type="AlphaFoldDB" id="A0A090MWR8"/>
<dbReference type="InterPro" id="IPR016186">
    <property type="entry name" value="C-type_lectin-like/link_sf"/>
</dbReference>
<dbReference type="RefSeq" id="XP_024503360.1">
    <property type="nucleotide sequence ID" value="XM_024649488.1"/>
</dbReference>